<keyword evidence="6" id="KW-1185">Reference proteome</keyword>
<dbReference type="PROSITE" id="PS50893">
    <property type="entry name" value="ABC_TRANSPORTER_2"/>
    <property type="match status" value="2"/>
</dbReference>
<keyword evidence="3" id="KW-0175">Coiled coil</keyword>
<dbReference type="SMART" id="SM00382">
    <property type="entry name" value="AAA"/>
    <property type="match status" value="2"/>
</dbReference>
<dbReference type="InterPro" id="IPR003593">
    <property type="entry name" value="AAA+_ATPase"/>
</dbReference>
<sequence>MHIKAENLTKSYGGTAILEKLTVEVKSGEHVALVGRNGCGKTTLLRLLGRAESPDAGRIIQAKDSKVGYLHQIPSYPDYVVKDVLFEAFSELIEIERRMKELELKMATDNSERILLSYGELQETFLELGGYEMESKLTSISNGLGITRFFQQKFDALSGGEKTKVMLGQILLKNPDILLLDEPTNHLDLSAVEWLEQHIQQFPGTVVLVSHDRQFMNQVAGKVIELEDGQCWVSHGNYDSFLVNKEAKLEQQFSEYKEQQKKIKKIKEAIRRLRQWANEASPPNPDLFRKAKSMEKMLARIEMVKKPKTEKAMRLRLEASERSGKEVVLIEKVSHQYSSGHPPIFSDISMNVFWKDRLAIVGNNGTGKSTLLKLIMNQIAPSEGRIHIGSNVTIGYLAQQFDTLNVELRLIDAFREEITMTEADARHVLAQFLFYGHDVFKKVKDLSGGEKMRLRLAQLMQQNINLLLLDEPTNHLDIESREVLEETLEHFEGTIIAVSHDRYFLQKLFNKIAWIDQKQITVHDGDYEFAQRKHVEC</sequence>
<dbReference type="RefSeq" id="WP_323693288.1">
    <property type="nucleotide sequence ID" value="NZ_CP116341.1"/>
</dbReference>
<evidence type="ECO:0000313" key="6">
    <source>
        <dbReference type="Proteomes" id="UP001303532"/>
    </source>
</evidence>
<evidence type="ECO:0000313" key="5">
    <source>
        <dbReference type="EMBL" id="WOV85690.1"/>
    </source>
</evidence>
<dbReference type="InterPro" id="IPR051309">
    <property type="entry name" value="ABCF_ATPase"/>
</dbReference>
<proteinExistence type="predicted"/>
<evidence type="ECO:0000256" key="3">
    <source>
        <dbReference type="SAM" id="Coils"/>
    </source>
</evidence>
<dbReference type="SUPFAM" id="SSF52540">
    <property type="entry name" value="P-loop containing nucleoside triphosphate hydrolases"/>
    <property type="match status" value="2"/>
</dbReference>
<keyword evidence="2" id="KW-0067">ATP-binding</keyword>
<dbReference type="PROSITE" id="PS00211">
    <property type="entry name" value="ABC_TRANSPORTER_1"/>
    <property type="match status" value="2"/>
</dbReference>
<gene>
    <name evidence="5" type="primary">abc-f</name>
    <name evidence="5" type="ORF">PGH26_07060</name>
</gene>
<feature type="coiled-coil region" evidence="3">
    <location>
        <begin position="85"/>
        <end position="112"/>
    </location>
</feature>
<reference evidence="5 6" key="1">
    <citation type="submission" date="2023-01" db="EMBL/GenBank/DDBJ databases">
        <title>Sporosarcina sp. nov., isolated from Korean tranditional fermented seafood 'Jeotgal'.</title>
        <authorList>
            <person name="Yang A.-I."/>
        </authorList>
    </citation>
    <scope>NUCLEOTIDE SEQUENCE [LARGE SCALE GENOMIC DNA]</scope>
    <source>
        <strain evidence="5 6">B2O-1</strain>
    </source>
</reference>
<dbReference type="Gene3D" id="3.40.50.300">
    <property type="entry name" value="P-loop containing nucleotide triphosphate hydrolases"/>
    <property type="match status" value="2"/>
</dbReference>
<dbReference type="InterPro" id="IPR003439">
    <property type="entry name" value="ABC_transporter-like_ATP-bd"/>
</dbReference>
<evidence type="ECO:0000259" key="4">
    <source>
        <dbReference type="PROSITE" id="PS50893"/>
    </source>
</evidence>
<protein>
    <submittedName>
        <fullName evidence="5">ABC-F type ribosomal protection protein</fullName>
    </submittedName>
</protein>
<evidence type="ECO:0000256" key="2">
    <source>
        <dbReference type="ARBA" id="ARBA00022840"/>
    </source>
</evidence>
<dbReference type="EMBL" id="CP116341">
    <property type="protein sequence ID" value="WOV85690.1"/>
    <property type="molecule type" value="Genomic_DNA"/>
</dbReference>
<accession>A0ABZ0KZ78</accession>
<evidence type="ECO:0000256" key="1">
    <source>
        <dbReference type="ARBA" id="ARBA00022741"/>
    </source>
</evidence>
<feature type="domain" description="ABC transporter" evidence="4">
    <location>
        <begin position="3"/>
        <end position="254"/>
    </location>
</feature>
<dbReference type="CDD" id="cd03221">
    <property type="entry name" value="ABCF_EF-3"/>
    <property type="match status" value="2"/>
</dbReference>
<dbReference type="Pfam" id="PF00005">
    <property type="entry name" value="ABC_tran"/>
    <property type="match status" value="2"/>
</dbReference>
<dbReference type="InterPro" id="IPR032781">
    <property type="entry name" value="ABC_tran_Xtn"/>
</dbReference>
<dbReference type="InterPro" id="IPR027417">
    <property type="entry name" value="P-loop_NTPase"/>
</dbReference>
<dbReference type="Proteomes" id="UP001303532">
    <property type="component" value="Chromosome"/>
</dbReference>
<dbReference type="NCBIfam" id="NF000355">
    <property type="entry name" value="ribo_prot_ABC_F"/>
    <property type="match status" value="1"/>
</dbReference>
<keyword evidence="1" id="KW-0547">Nucleotide-binding</keyword>
<organism evidence="5 6">
    <name type="scientific">Sporosarcina jeotgali</name>
    <dbReference type="NCBI Taxonomy" id="3020056"/>
    <lineage>
        <taxon>Bacteria</taxon>
        <taxon>Bacillati</taxon>
        <taxon>Bacillota</taxon>
        <taxon>Bacilli</taxon>
        <taxon>Bacillales</taxon>
        <taxon>Caryophanaceae</taxon>
        <taxon>Sporosarcina</taxon>
    </lineage>
</organism>
<dbReference type="Pfam" id="PF12848">
    <property type="entry name" value="ABC_tran_Xtn"/>
    <property type="match status" value="1"/>
</dbReference>
<feature type="coiled-coil region" evidence="3">
    <location>
        <begin position="242"/>
        <end position="276"/>
    </location>
</feature>
<name>A0ABZ0KZ78_9BACL</name>
<dbReference type="PANTHER" id="PTHR42855">
    <property type="entry name" value="ABC TRANSPORTER ATP-BINDING SUBUNIT"/>
    <property type="match status" value="1"/>
</dbReference>
<feature type="domain" description="ABC transporter" evidence="4">
    <location>
        <begin position="328"/>
        <end position="537"/>
    </location>
</feature>
<dbReference type="InterPro" id="IPR017871">
    <property type="entry name" value="ABC_transporter-like_CS"/>
</dbReference>
<dbReference type="PANTHER" id="PTHR42855:SF2">
    <property type="entry name" value="DRUG RESISTANCE ABC TRANSPORTER,ATP-BINDING PROTEIN"/>
    <property type="match status" value="1"/>
</dbReference>